<sequence>MDFFSSLANISSFKELSLSVNNIGGQLPKNIGNFSANFRSIGFARNKLFGRIPDGFVDLSNMEVVSLEYNQLTGEIPVSLEYGMTSEVSTYGDIYSYGIIILELLTGKKPTDDAFSNGMNLHNYAKMAFSAGRVMEIVDPMLFHNLQQEETSNSTIGKRKTKDYIKECSISMCKIGIACTMDSPKERMGISEFARLIHEVVPLIVLYLSILLFLARTFLLWVFCSSWGSEDSKGMLSLSNILPTVSAHRRSSFASTSLAQRSALFGAMVKNQTFLFLSSQQAQNRSVILSSRASLEAVQNSPSGSAVHGLSETVVGVLGGGQLGRMLCGVLTVEIEHVDVATLEKLEQQGVDCQPKASTIRIIQDKYLQKVHFSSHSIPLPKFMQLLCRGARRAGDLFGYPLMIKSRRLAYDGRGKCCC</sequence>
<gene>
    <name evidence="2" type="ORF">HAX54_029231</name>
</gene>
<dbReference type="SUPFAM" id="SSF56059">
    <property type="entry name" value="Glutathione synthetase ATP-binding domain-like"/>
    <property type="match status" value="1"/>
</dbReference>
<accession>A0ABS8SA59</accession>
<dbReference type="Pfam" id="PF00560">
    <property type="entry name" value="LRR_1"/>
    <property type="match status" value="1"/>
</dbReference>
<dbReference type="Gene3D" id="3.30.1490.20">
    <property type="entry name" value="ATP-grasp fold, A domain"/>
    <property type="match status" value="1"/>
</dbReference>
<dbReference type="PANTHER" id="PTHR11609">
    <property type="entry name" value="PURINE BIOSYNTHESIS PROTEIN 6/7, PUR6/7"/>
    <property type="match status" value="1"/>
</dbReference>
<dbReference type="InterPro" id="IPR016185">
    <property type="entry name" value="PreATP-grasp_dom_sf"/>
</dbReference>
<evidence type="ECO:0000313" key="2">
    <source>
        <dbReference type="EMBL" id="MCD7455713.1"/>
    </source>
</evidence>
<keyword evidence="1" id="KW-0472">Membrane</keyword>
<keyword evidence="3" id="KW-1185">Reference proteome</keyword>
<dbReference type="InterPro" id="IPR011009">
    <property type="entry name" value="Kinase-like_dom_sf"/>
</dbReference>
<dbReference type="InterPro" id="IPR032675">
    <property type="entry name" value="LRR_dom_sf"/>
</dbReference>
<dbReference type="InterPro" id="IPR013815">
    <property type="entry name" value="ATP_grasp_subdomain_1"/>
</dbReference>
<reference evidence="2 3" key="1">
    <citation type="journal article" date="2021" name="BMC Genomics">
        <title>Datura genome reveals duplications of psychoactive alkaloid biosynthetic genes and high mutation rate following tissue culture.</title>
        <authorList>
            <person name="Rajewski A."/>
            <person name="Carter-House D."/>
            <person name="Stajich J."/>
            <person name="Litt A."/>
        </authorList>
    </citation>
    <scope>NUCLEOTIDE SEQUENCE [LARGE SCALE GENOMIC DNA]</scope>
    <source>
        <strain evidence="2">AR-01</strain>
    </source>
</reference>
<dbReference type="SUPFAM" id="SSF52058">
    <property type="entry name" value="L domain-like"/>
    <property type="match status" value="1"/>
</dbReference>
<dbReference type="SUPFAM" id="SSF56112">
    <property type="entry name" value="Protein kinase-like (PK-like)"/>
    <property type="match status" value="1"/>
</dbReference>
<dbReference type="Proteomes" id="UP000823775">
    <property type="component" value="Unassembled WGS sequence"/>
</dbReference>
<dbReference type="SUPFAM" id="SSF52440">
    <property type="entry name" value="PreATP-grasp domain"/>
    <property type="match status" value="1"/>
</dbReference>
<proteinExistence type="predicted"/>
<evidence type="ECO:0000313" key="3">
    <source>
        <dbReference type="Proteomes" id="UP000823775"/>
    </source>
</evidence>
<dbReference type="PANTHER" id="PTHR11609:SF5">
    <property type="entry name" value="PHOSPHORIBOSYLAMINOIMIDAZOLE CARBOXYLASE"/>
    <property type="match status" value="1"/>
</dbReference>
<dbReference type="Gene3D" id="3.40.50.20">
    <property type="match status" value="1"/>
</dbReference>
<dbReference type="InterPro" id="IPR001611">
    <property type="entry name" value="Leu-rich_rpt"/>
</dbReference>
<name>A0ABS8SA59_DATST</name>
<protein>
    <submittedName>
        <fullName evidence="2">Uncharacterized protein</fullName>
    </submittedName>
</protein>
<organism evidence="2 3">
    <name type="scientific">Datura stramonium</name>
    <name type="common">Jimsonweed</name>
    <name type="synonym">Common thornapple</name>
    <dbReference type="NCBI Taxonomy" id="4076"/>
    <lineage>
        <taxon>Eukaryota</taxon>
        <taxon>Viridiplantae</taxon>
        <taxon>Streptophyta</taxon>
        <taxon>Embryophyta</taxon>
        <taxon>Tracheophyta</taxon>
        <taxon>Spermatophyta</taxon>
        <taxon>Magnoliopsida</taxon>
        <taxon>eudicotyledons</taxon>
        <taxon>Gunneridae</taxon>
        <taxon>Pentapetalae</taxon>
        <taxon>asterids</taxon>
        <taxon>lamiids</taxon>
        <taxon>Solanales</taxon>
        <taxon>Solanaceae</taxon>
        <taxon>Solanoideae</taxon>
        <taxon>Datureae</taxon>
        <taxon>Datura</taxon>
    </lineage>
</organism>
<comment type="caution">
    <text evidence="2">The sequence shown here is derived from an EMBL/GenBank/DDBJ whole genome shotgun (WGS) entry which is preliminary data.</text>
</comment>
<feature type="transmembrane region" description="Helical" evidence="1">
    <location>
        <begin position="200"/>
        <end position="223"/>
    </location>
</feature>
<dbReference type="EMBL" id="JACEIK010000362">
    <property type="protein sequence ID" value="MCD7455713.1"/>
    <property type="molecule type" value="Genomic_DNA"/>
</dbReference>
<dbReference type="Gene3D" id="1.10.510.10">
    <property type="entry name" value="Transferase(Phosphotransferase) domain 1"/>
    <property type="match status" value="1"/>
</dbReference>
<keyword evidence="1" id="KW-1133">Transmembrane helix</keyword>
<evidence type="ECO:0000256" key="1">
    <source>
        <dbReference type="SAM" id="Phobius"/>
    </source>
</evidence>
<keyword evidence="1" id="KW-0812">Transmembrane</keyword>
<dbReference type="Gene3D" id="3.80.10.10">
    <property type="entry name" value="Ribonuclease Inhibitor"/>
    <property type="match status" value="1"/>
</dbReference>